<gene>
    <name evidence="18" type="ORF">VP01_3405g1</name>
</gene>
<evidence type="ECO:0000256" key="11">
    <source>
        <dbReference type="ARBA" id="ARBA00022932"/>
    </source>
</evidence>
<evidence type="ECO:0000256" key="9">
    <source>
        <dbReference type="ARBA" id="ARBA00022908"/>
    </source>
</evidence>
<dbReference type="VEuPathDB" id="FungiDB:VP01_3405g1"/>
<evidence type="ECO:0000256" key="2">
    <source>
        <dbReference type="ARBA" id="ARBA00022695"/>
    </source>
</evidence>
<keyword evidence="1" id="KW-0815">Transposition</keyword>
<evidence type="ECO:0000256" key="5">
    <source>
        <dbReference type="ARBA" id="ARBA00022759"/>
    </source>
</evidence>
<dbReference type="InterPro" id="IPR012337">
    <property type="entry name" value="RNaseH-like_sf"/>
</dbReference>
<evidence type="ECO:0000256" key="6">
    <source>
        <dbReference type="ARBA" id="ARBA00022801"/>
    </source>
</evidence>
<dbReference type="PROSITE" id="PS50994">
    <property type="entry name" value="INTEGRASE"/>
    <property type="match status" value="1"/>
</dbReference>
<dbReference type="InterPro" id="IPR001584">
    <property type="entry name" value="Integrase_cat-core"/>
</dbReference>
<keyword evidence="6" id="KW-0378">Hydrolase</keyword>
<dbReference type="GO" id="GO:0016787">
    <property type="term" value="F:hydrolase activity"/>
    <property type="evidence" value="ECO:0007669"/>
    <property type="project" value="UniProtKB-KW"/>
</dbReference>
<dbReference type="OrthoDB" id="3344688at2759"/>
<feature type="compositionally biased region" description="Acidic residues" evidence="16">
    <location>
        <begin position="285"/>
        <end position="308"/>
    </location>
</feature>
<keyword evidence="19" id="KW-1185">Reference proteome</keyword>
<dbReference type="PANTHER" id="PTHR42648">
    <property type="entry name" value="TRANSPOSASE, PUTATIVE-RELATED"/>
    <property type="match status" value="1"/>
</dbReference>
<feature type="domain" description="Integrase catalytic" evidence="17">
    <location>
        <begin position="71"/>
        <end position="177"/>
    </location>
</feature>
<keyword evidence="12" id="KW-0233">DNA recombination</keyword>
<dbReference type="Gene3D" id="3.30.420.10">
    <property type="entry name" value="Ribonuclease H-like superfamily/Ribonuclease H"/>
    <property type="match status" value="1"/>
</dbReference>
<keyword evidence="4" id="KW-0479">Metal-binding</keyword>
<dbReference type="GO" id="GO:0032196">
    <property type="term" value="P:transposition"/>
    <property type="evidence" value="ECO:0007669"/>
    <property type="project" value="UniProtKB-KW"/>
</dbReference>
<evidence type="ECO:0000256" key="15">
    <source>
        <dbReference type="ARBA" id="ARBA00049244"/>
    </source>
</evidence>
<dbReference type="GO" id="GO:0003723">
    <property type="term" value="F:RNA binding"/>
    <property type="evidence" value="ECO:0007669"/>
    <property type="project" value="UniProtKB-KW"/>
</dbReference>
<keyword evidence="11" id="KW-0808">Transferase</keyword>
<dbReference type="Pfam" id="PF07727">
    <property type="entry name" value="RVT_2"/>
    <property type="match status" value="1"/>
</dbReference>
<evidence type="ECO:0000313" key="19">
    <source>
        <dbReference type="Proteomes" id="UP000037035"/>
    </source>
</evidence>
<evidence type="ECO:0000259" key="17">
    <source>
        <dbReference type="PROSITE" id="PS50994"/>
    </source>
</evidence>
<keyword evidence="10" id="KW-0695">RNA-directed DNA polymerase</keyword>
<keyword evidence="11" id="KW-0239">DNA-directed DNA polymerase</keyword>
<dbReference type="InterPro" id="IPR036397">
    <property type="entry name" value="RNaseH_sf"/>
</dbReference>
<evidence type="ECO:0000256" key="13">
    <source>
        <dbReference type="ARBA" id="ARBA00023268"/>
    </source>
</evidence>
<dbReference type="SUPFAM" id="SSF53098">
    <property type="entry name" value="Ribonuclease H-like"/>
    <property type="match status" value="1"/>
</dbReference>
<keyword evidence="7" id="KW-0460">Magnesium</keyword>
<keyword evidence="5" id="KW-0255">Endonuclease</keyword>
<evidence type="ECO:0000256" key="14">
    <source>
        <dbReference type="ARBA" id="ARBA00048173"/>
    </source>
</evidence>
<dbReference type="CDD" id="cd09272">
    <property type="entry name" value="RNase_HI_RT_Ty1"/>
    <property type="match status" value="1"/>
</dbReference>
<evidence type="ECO:0000256" key="1">
    <source>
        <dbReference type="ARBA" id="ARBA00022578"/>
    </source>
</evidence>
<dbReference type="GO" id="GO:0005634">
    <property type="term" value="C:nucleus"/>
    <property type="evidence" value="ECO:0007669"/>
    <property type="project" value="UniProtKB-ARBA"/>
</dbReference>
<dbReference type="Proteomes" id="UP000037035">
    <property type="component" value="Unassembled WGS sequence"/>
</dbReference>
<dbReference type="PANTHER" id="PTHR42648:SF11">
    <property type="entry name" value="TRANSPOSON TY4-P GAG-POL POLYPROTEIN"/>
    <property type="match status" value="1"/>
</dbReference>
<dbReference type="AlphaFoldDB" id="A0A0L6UYG7"/>
<dbReference type="GO" id="GO:0006310">
    <property type="term" value="P:DNA recombination"/>
    <property type="evidence" value="ECO:0007669"/>
    <property type="project" value="UniProtKB-KW"/>
</dbReference>
<evidence type="ECO:0000256" key="10">
    <source>
        <dbReference type="ARBA" id="ARBA00022918"/>
    </source>
</evidence>
<dbReference type="GO" id="GO:0046872">
    <property type="term" value="F:metal ion binding"/>
    <property type="evidence" value="ECO:0007669"/>
    <property type="project" value="UniProtKB-KW"/>
</dbReference>
<keyword evidence="9" id="KW-0229">DNA integration</keyword>
<comment type="catalytic activity">
    <reaction evidence="15">
        <text>DNA(n) + a 2'-deoxyribonucleoside 5'-triphosphate = DNA(n+1) + diphosphate</text>
        <dbReference type="Rhea" id="RHEA:22508"/>
        <dbReference type="Rhea" id="RHEA-COMP:17339"/>
        <dbReference type="Rhea" id="RHEA-COMP:17340"/>
        <dbReference type="ChEBI" id="CHEBI:33019"/>
        <dbReference type="ChEBI" id="CHEBI:61560"/>
        <dbReference type="ChEBI" id="CHEBI:173112"/>
        <dbReference type="EC" id="2.7.7.7"/>
    </reaction>
</comment>
<dbReference type="EMBL" id="LAVV01008397">
    <property type="protein sequence ID" value="KNZ52895.1"/>
    <property type="molecule type" value="Genomic_DNA"/>
</dbReference>
<evidence type="ECO:0000256" key="4">
    <source>
        <dbReference type="ARBA" id="ARBA00022723"/>
    </source>
</evidence>
<evidence type="ECO:0000313" key="18">
    <source>
        <dbReference type="EMBL" id="KNZ52895.1"/>
    </source>
</evidence>
<organism evidence="18 19">
    <name type="scientific">Puccinia sorghi</name>
    <dbReference type="NCBI Taxonomy" id="27349"/>
    <lineage>
        <taxon>Eukaryota</taxon>
        <taxon>Fungi</taxon>
        <taxon>Dikarya</taxon>
        <taxon>Basidiomycota</taxon>
        <taxon>Pucciniomycotina</taxon>
        <taxon>Pucciniomycetes</taxon>
        <taxon>Pucciniales</taxon>
        <taxon>Pucciniaceae</taxon>
        <taxon>Puccinia</taxon>
    </lineage>
</organism>
<dbReference type="GO" id="GO:0003887">
    <property type="term" value="F:DNA-directed DNA polymerase activity"/>
    <property type="evidence" value="ECO:0007669"/>
    <property type="project" value="UniProtKB-KW"/>
</dbReference>
<protein>
    <recommendedName>
        <fullName evidence="17">Integrase catalytic domain-containing protein</fullName>
    </recommendedName>
</protein>
<evidence type="ECO:0000256" key="12">
    <source>
        <dbReference type="ARBA" id="ARBA00023172"/>
    </source>
</evidence>
<name>A0A0L6UYG7_9BASI</name>
<reference evidence="18 19" key="1">
    <citation type="submission" date="2015-08" db="EMBL/GenBank/DDBJ databases">
        <title>Next Generation Sequencing and Analysis of the Genome of Puccinia sorghi L Schw, the Causal Agent of Maize Common Rust.</title>
        <authorList>
            <person name="Rochi L."/>
            <person name="Burguener G."/>
            <person name="Darino M."/>
            <person name="Turjanski A."/>
            <person name="Kreff E."/>
            <person name="Dieguez M.J."/>
            <person name="Sacco F."/>
        </authorList>
    </citation>
    <scope>NUCLEOTIDE SEQUENCE [LARGE SCALE GENOMIC DNA]</scope>
    <source>
        <strain evidence="18 19">RO10H11247</strain>
    </source>
</reference>
<sequence length="746" mass="85098">MSLGHVSFCRLQRKLGIPIKASEICKSCAVMKITKASFKHRLSTASKPFEELHLDLIGPISPISRKNHKYILTIAKIFGYYPPILHSDRSTEFVNVQMQNFCKLNIIRQQFSDEYSPQQNGLAERFNRTVIEWTVMLDSGLKPYLWSEALSSCTLALNQIPSHNSKKSPFELFKRCSVPLDFFKPIGNPVAVLSNQKKSKLEPRGDFGKLVGLNVELKSYWIKLDNGRFVSSKSVKFLDFNTNTSGLSDYGDLLVEDQKRESITLKPIQAEVNSSDSERTMKQEDLDESNEIFDNNSADDGDSSENEQDVADLLIPDSPVGQILQERTLQVKPVQYTHFSEDPSTFHQAISSNNSVVWIDQFEEPEKHLNSTWGFLQTFGEEFFETFVPTGKFPSLLALLVLAIDLKLPIKQFDTPKGSRRKAPYLKLLKSLYGLKQATKNWYETLTSWFQEIDYCPSVSDACLFIHKDKNSFIFFHVDNWIVVGQPEVFEKLFLDWFPNSMAHSPDTLLGMNLHIENDSIGLSQPGLIKKGLEFLGLEQCRPVQTPLTPAVQLHTATDEDHDAFKRLNINYQSFTGMLNYLACRTRPDLASAVSILSKFNQKPGLSHWKEFLHFWNGSLAFWKSCPIRWNSKKQRNITMSSTESEMNALSDGEQENEWLSFLIEELWRIKLAPTLFHIDNKGLLEKLKFFGSNSKKKHLDIKIKNLREKFNKVADSLTKAAPHSSIKKLQEKCLSVLSSSSKEGC</sequence>
<dbReference type="GO" id="GO:0004519">
    <property type="term" value="F:endonuclease activity"/>
    <property type="evidence" value="ECO:0007669"/>
    <property type="project" value="UniProtKB-KW"/>
</dbReference>
<evidence type="ECO:0000256" key="16">
    <source>
        <dbReference type="SAM" id="MobiDB-lite"/>
    </source>
</evidence>
<comment type="caution">
    <text evidence="18">The sequence shown here is derived from an EMBL/GenBank/DDBJ whole genome shotgun (WGS) entry which is preliminary data.</text>
</comment>
<keyword evidence="13" id="KW-0511">Multifunctional enzyme</keyword>
<dbReference type="GO" id="GO:0015074">
    <property type="term" value="P:DNA integration"/>
    <property type="evidence" value="ECO:0007669"/>
    <property type="project" value="UniProtKB-KW"/>
</dbReference>
<evidence type="ECO:0000256" key="7">
    <source>
        <dbReference type="ARBA" id="ARBA00022842"/>
    </source>
</evidence>
<keyword evidence="8" id="KW-0694">RNA-binding</keyword>
<dbReference type="GO" id="GO:0003964">
    <property type="term" value="F:RNA-directed DNA polymerase activity"/>
    <property type="evidence" value="ECO:0007669"/>
    <property type="project" value="UniProtKB-KW"/>
</dbReference>
<comment type="catalytic activity">
    <reaction evidence="14">
        <text>DNA(n) + a 2'-deoxyribonucleoside 5'-triphosphate = DNA(n+1) + diphosphate</text>
        <dbReference type="Rhea" id="RHEA:22508"/>
        <dbReference type="Rhea" id="RHEA-COMP:17339"/>
        <dbReference type="Rhea" id="RHEA-COMP:17340"/>
        <dbReference type="ChEBI" id="CHEBI:33019"/>
        <dbReference type="ChEBI" id="CHEBI:61560"/>
        <dbReference type="ChEBI" id="CHEBI:173112"/>
        <dbReference type="EC" id="2.7.7.49"/>
    </reaction>
</comment>
<feature type="region of interest" description="Disordered" evidence="16">
    <location>
        <begin position="265"/>
        <end position="308"/>
    </location>
</feature>
<evidence type="ECO:0000256" key="8">
    <source>
        <dbReference type="ARBA" id="ARBA00022884"/>
    </source>
</evidence>
<keyword evidence="2" id="KW-0548">Nucleotidyltransferase</keyword>
<keyword evidence="3" id="KW-0540">Nuclease</keyword>
<dbReference type="InterPro" id="IPR039537">
    <property type="entry name" value="Retrotran_Ty1/copia-like"/>
</dbReference>
<accession>A0A0L6UYG7</accession>
<dbReference type="InterPro" id="IPR013103">
    <property type="entry name" value="RVT_2"/>
</dbReference>
<proteinExistence type="predicted"/>
<evidence type="ECO:0000256" key="3">
    <source>
        <dbReference type="ARBA" id="ARBA00022722"/>
    </source>
</evidence>